<reference evidence="4" key="1">
    <citation type="submission" date="2022-10" db="EMBL/GenBank/DDBJ databases">
        <title>Gaoshiqiia sediminis gen. nov., sp. nov., isolated from coastal sediment.</title>
        <authorList>
            <person name="Yu W.X."/>
            <person name="Mu D.S."/>
            <person name="Du J.Z."/>
            <person name="Liang Y.Q."/>
        </authorList>
    </citation>
    <scope>NUCLEOTIDE SEQUENCE</scope>
    <source>
        <strain evidence="4">A06</strain>
    </source>
</reference>
<feature type="domain" description="FecR protein" evidence="2">
    <location>
        <begin position="122"/>
        <end position="215"/>
    </location>
</feature>
<dbReference type="AlphaFoldDB" id="A0AA41YBD2"/>
<dbReference type="Pfam" id="PF04773">
    <property type="entry name" value="FecR"/>
    <property type="match status" value="1"/>
</dbReference>
<dbReference type="InterPro" id="IPR012373">
    <property type="entry name" value="Ferrdict_sens_TM"/>
</dbReference>
<gene>
    <name evidence="4" type="ORF">N2K84_02525</name>
</gene>
<evidence type="ECO:0000259" key="2">
    <source>
        <dbReference type="Pfam" id="PF04773"/>
    </source>
</evidence>
<dbReference type="EMBL" id="JAPAAF010000002">
    <property type="protein sequence ID" value="MCW0481587.1"/>
    <property type="molecule type" value="Genomic_DNA"/>
</dbReference>
<dbReference type="InterPro" id="IPR006860">
    <property type="entry name" value="FecR"/>
</dbReference>
<keyword evidence="1" id="KW-1133">Transmembrane helix</keyword>
<accession>A0AA41YBD2</accession>
<dbReference type="RefSeq" id="WP_282590197.1">
    <property type="nucleotide sequence ID" value="NZ_JAPAAF010000002.1"/>
</dbReference>
<feature type="transmembrane region" description="Helical" evidence="1">
    <location>
        <begin position="86"/>
        <end position="107"/>
    </location>
</feature>
<comment type="caution">
    <text evidence="4">The sequence shown here is derived from an EMBL/GenBank/DDBJ whole genome shotgun (WGS) entry which is preliminary data.</text>
</comment>
<protein>
    <submittedName>
        <fullName evidence="4">DUF4974 domain-containing protein</fullName>
    </submittedName>
</protein>
<dbReference type="PANTHER" id="PTHR30273:SF2">
    <property type="entry name" value="PROTEIN FECR"/>
    <property type="match status" value="1"/>
</dbReference>
<proteinExistence type="predicted"/>
<keyword evidence="5" id="KW-1185">Reference proteome</keyword>
<evidence type="ECO:0000313" key="5">
    <source>
        <dbReference type="Proteomes" id="UP001163821"/>
    </source>
</evidence>
<dbReference type="PANTHER" id="PTHR30273">
    <property type="entry name" value="PERIPLASMIC SIGNAL SENSOR AND SIGMA FACTOR ACTIVATOR FECR-RELATED"/>
    <property type="match status" value="1"/>
</dbReference>
<dbReference type="GO" id="GO:0016989">
    <property type="term" value="F:sigma factor antagonist activity"/>
    <property type="evidence" value="ECO:0007669"/>
    <property type="project" value="TreeGrafter"/>
</dbReference>
<dbReference type="Proteomes" id="UP001163821">
    <property type="component" value="Unassembled WGS sequence"/>
</dbReference>
<evidence type="ECO:0000313" key="4">
    <source>
        <dbReference type="EMBL" id="MCW0481587.1"/>
    </source>
</evidence>
<dbReference type="InterPro" id="IPR032508">
    <property type="entry name" value="FecR_C"/>
</dbReference>
<sequence length="346" mass="39152">MAPDIDSIYVLISKKLTGDISPEDSAVLDEWLRKSAANQAEFDDLASLWERSQRLHFPGKIDRPAALNRVRRHAGVRKVVPSGLRLVYQVAAVLLLSVLLSGLYNYLTSESKPSGEYFQEVVAAYGTRTNVDLPDGSTVFLNSGSSMKFSSQFASQDQRLIELKGEGYFAVAKDPNRPFIVKAGPIEVEALGTEFNVDAYEPEHAIDVVLVEGKVAINTTDRQTAKKLLVLEPNQLGRFEAKENKLIKENTSDLEKYIGWIDGKMVFLDDPIREVIRELEHWYNVQIELTDQRLANYRFTGTFIDEPVEEILKIFSMTSPLSYEISPLEKDSQGRYQKRLIKLKME</sequence>
<evidence type="ECO:0000259" key="3">
    <source>
        <dbReference type="Pfam" id="PF16344"/>
    </source>
</evidence>
<feature type="domain" description="Protein FecR C-terminal" evidence="3">
    <location>
        <begin position="264"/>
        <end position="326"/>
    </location>
</feature>
<dbReference type="PIRSF" id="PIRSF018266">
    <property type="entry name" value="FecR"/>
    <property type="match status" value="1"/>
</dbReference>
<keyword evidence="1" id="KW-0812">Transmembrane</keyword>
<dbReference type="Gene3D" id="3.55.50.30">
    <property type="match status" value="1"/>
</dbReference>
<name>A0AA41YBD2_9BACT</name>
<dbReference type="Pfam" id="PF16344">
    <property type="entry name" value="FecR_C"/>
    <property type="match status" value="1"/>
</dbReference>
<organism evidence="4 5">
    <name type="scientific">Gaoshiqia sediminis</name>
    <dbReference type="NCBI Taxonomy" id="2986998"/>
    <lineage>
        <taxon>Bacteria</taxon>
        <taxon>Pseudomonadati</taxon>
        <taxon>Bacteroidota</taxon>
        <taxon>Bacteroidia</taxon>
        <taxon>Marinilabiliales</taxon>
        <taxon>Prolixibacteraceae</taxon>
        <taxon>Gaoshiqia</taxon>
    </lineage>
</organism>
<keyword evidence="1" id="KW-0472">Membrane</keyword>
<evidence type="ECO:0000256" key="1">
    <source>
        <dbReference type="SAM" id="Phobius"/>
    </source>
</evidence>
<dbReference type="Gene3D" id="2.60.120.1440">
    <property type="match status" value="1"/>
</dbReference>